<proteinExistence type="predicted"/>
<organism evidence="1 2">
    <name type="scientific">Eubacterium limosum</name>
    <dbReference type="NCBI Taxonomy" id="1736"/>
    <lineage>
        <taxon>Bacteria</taxon>
        <taxon>Bacillati</taxon>
        <taxon>Bacillota</taxon>
        <taxon>Clostridia</taxon>
        <taxon>Eubacteriales</taxon>
        <taxon>Eubacteriaceae</taxon>
        <taxon>Eubacterium</taxon>
    </lineage>
</organism>
<dbReference type="RefSeq" id="WP_274702808.1">
    <property type="nucleotide sequence ID" value="NZ_JAQSVD010000003.1"/>
</dbReference>
<name>A0ABT5US66_EUBLI</name>
<dbReference type="EMBL" id="JAQSVD010000003">
    <property type="protein sequence ID" value="MDE1470347.1"/>
    <property type="molecule type" value="Genomic_DNA"/>
</dbReference>
<reference evidence="1 2" key="1">
    <citation type="submission" date="2023-02" db="EMBL/GenBank/DDBJ databases">
        <title>Comparative genome analysis of Eubacterium limosum species.</title>
        <authorList>
            <person name="Bak J.E."/>
        </authorList>
    </citation>
    <scope>NUCLEOTIDE SEQUENCE [LARGE SCALE GENOMIC DNA]</scope>
    <source>
        <strain evidence="1 2">KGMB01548</strain>
    </source>
</reference>
<sequence length="203" mass="22792">MAEHDGFFDGETEYGQDELLRYYDNLFYSGIAVSSAGVMDYAVTASAGKVQVAKGFSILRGAWNYNDSTKSITVTPDINYDRIDRVVIRLDYSEKTCRIALKPGTAASSPAPPSLQQDSIRHELSLAQVRVTKAGQLTITDERYREELCGAIRPKYFNEMGTMLKAFQAQFDAWFEKQQSLGWRPIAIQVNEPADKVVGMIWI</sequence>
<comment type="caution">
    <text evidence="1">The sequence shown here is derived from an EMBL/GenBank/DDBJ whole genome shotgun (WGS) entry which is preliminary data.</text>
</comment>
<gene>
    <name evidence="1" type="ORF">PTZ04_08755</name>
</gene>
<evidence type="ECO:0000313" key="2">
    <source>
        <dbReference type="Proteomes" id="UP001215087"/>
    </source>
</evidence>
<dbReference type="Proteomes" id="UP001215087">
    <property type="component" value="Unassembled WGS sequence"/>
</dbReference>
<evidence type="ECO:0000313" key="1">
    <source>
        <dbReference type="EMBL" id="MDE1470347.1"/>
    </source>
</evidence>
<keyword evidence="2" id="KW-1185">Reference proteome</keyword>
<accession>A0ABT5US66</accession>
<protein>
    <submittedName>
        <fullName evidence="1">Uncharacterized protein</fullName>
    </submittedName>
</protein>